<dbReference type="Gene3D" id="2.60.120.10">
    <property type="entry name" value="Jelly Rolls"/>
    <property type="match status" value="1"/>
</dbReference>
<name>K2P0L1_9FLAO</name>
<dbReference type="PROSITE" id="PS51063">
    <property type="entry name" value="HTH_CRP_2"/>
    <property type="match status" value="1"/>
</dbReference>
<evidence type="ECO:0000259" key="4">
    <source>
        <dbReference type="PROSITE" id="PS50042"/>
    </source>
</evidence>
<dbReference type="AlphaFoldDB" id="K2P0L1"/>
<dbReference type="InterPro" id="IPR036390">
    <property type="entry name" value="WH_DNA-bd_sf"/>
</dbReference>
<dbReference type="GO" id="GO:0005829">
    <property type="term" value="C:cytosol"/>
    <property type="evidence" value="ECO:0007669"/>
    <property type="project" value="TreeGrafter"/>
</dbReference>
<evidence type="ECO:0000313" key="6">
    <source>
        <dbReference type="EMBL" id="EKF54588.1"/>
    </source>
</evidence>
<organism evidence="6 7">
    <name type="scientific">Galbibacter marinus</name>
    <dbReference type="NCBI Taxonomy" id="555500"/>
    <lineage>
        <taxon>Bacteria</taxon>
        <taxon>Pseudomonadati</taxon>
        <taxon>Bacteroidota</taxon>
        <taxon>Flavobacteriia</taxon>
        <taxon>Flavobacteriales</taxon>
        <taxon>Flavobacteriaceae</taxon>
        <taxon>Galbibacter</taxon>
    </lineage>
</organism>
<dbReference type="EMBL" id="AMSG01000018">
    <property type="protein sequence ID" value="EKF54588.1"/>
    <property type="molecule type" value="Genomic_DNA"/>
</dbReference>
<dbReference type="InterPro" id="IPR050397">
    <property type="entry name" value="Env_Response_Regulators"/>
</dbReference>
<evidence type="ECO:0000256" key="1">
    <source>
        <dbReference type="ARBA" id="ARBA00023015"/>
    </source>
</evidence>
<dbReference type="STRING" id="555500.I215_11534"/>
<reference evidence="6 7" key="1">
    <citation type="journal article" date="2012" name="J. Bacteriol.">
        <title>Genome Sequence of Galbibacter marinum Type Strain ck-I2-15.</title>
        <authorList>
            <person name="Lai Q."/>
            <person name="Li C."/>
            <person name="Shao Z."/>
        </authorList>
    </citation>
    <scope>NUCLEOTIDE SEQUENCE [LARGE SCALE GENOMIC DNA]</scope>
    <source>
        <strain evidence="7">ck-I2-15</strain>
    </source>
</reference>
<dbReference type="SMART" id="SM00100">
    <property type="entry name" value="cNMP"/>
    <property type="match status" value="1"/>
</dbReference>
<protein>
    <submittedName>
        <fullName evidence="6">Crp/Fnr family transcriptional regulator</fullName>
    </submittedName>
</protein>
<dbReference type="GO" id="GO:0003700">
    <property type="term" value="F:DNA-binding transcription factor activity"/>
    <property type="evidence" value="ECO:0007669"/>
    <property type="project" value="TreeGrafter"/>
</dbReference>
<keyword evidence="3" id="KW-0804">Transcription</keyword>
<comment type="caution">
    <text evidence="6">The sequence shown here is derived from an EMBL/GenBank/DDBJ whole genome shotgun (WGS) entry which is preliminary data.</text>
</comment>
<feature type="domain" description="HTH crp-type" evidence="5">
    <location>
        <begin position="153"/>
        <end position="224"/>
    </location>
</feature>
<dbReference type="SMART" id="SM00419">
    <property type="entry name" value="HTH_CRP"/>
    <property type="match status" value="1"/>
</dbReference>
<dbReference type="InterPro" id="IPR018490">
    <property type="entry name" value="cNMP-bd_dom_sf"/>
</dbReference>
<gene>
    <name evidence="6" type="ORF">I215_11534</name>
</gene>
<dbReference type="InterPro" id="IPR036388">
    <property type="entry name" value="WH-like_DNA-bd_sf"/>
</dbReference>
<dbReference type="PRINTS" id="PR00034">
    <property type="entry name" value="HTHCRP"/>
</dbReference>
<evidence type="ECO:0000259" key="5">
    <source>
        <dbReference type="PROSITE" id="PS51063"/>
    </source>
</evidence>
<dbReference type="Proteomes" id="UP000007364">
    <property type="component" value="Unassembled WGS sequence"/>
</dbReference>
<keyword evidence="7" id="KW-1185">Reference proteome</keyword>
<proteinExistence type="predicted"/>
<sequence length="232" mass="26114">MQELDMSKCSQCIVRKFSALKTLDKSELIYMSACKTGQTIKKGSYIFNEGDHLKGVYCIKSGVCKLVKLSSNGRNQIVRFIKRGDLLGQRSIVSDDAVSLSAIAVEDMQVCFIPKADILAVFKQNSNFSSEIINDICYDLKLANHQIVRMAHKTVRSRFATILLELQEEFGVDKDKNLSLKLSREEYANLIGTATESMIRMFANFSKEGLIELKGKNVGILEKERLKQIAEE</sequence>
<dbReference type="Gene3D" id="1.10.10.10">
    <property type="entry name" value="Winged helix-like DNA-binding domain superfamily/Winged helix DNA-binding domain"/>
    <property type="match status" value="1"/>
</dbReference>
<dbReference type="Pfam" id="PF13545">
    <property type="entry name" value="HTH_Crp_2"/>
    <property type="match status" value="1"/>
</dbReference>
<dbReference type="CDD" id="cd00038">
    <property type="entry name" value="CAP_ED"/>
    <property type="match status" value="1"/>
</dbReference>
<accession>K2P0L1</accession>
<keyword evidence="1" id="KW-0805">Transcription regulation</keyword>
<dbReference type="SUPFAM" id="SSF46785">
    <property type="entry name" value="Winged helix' DNA-binding domain"/>
    <property type="match status" value="1"/>
</dbReference>
<dbReference type="Pfam" id="PF00027">
    <property type="entry name" value="cNMP_binding"/>
    <property type="match status" value="1"/>
</dbReference>
<dbReference type="RefSeq" id="WP_008992146.1">
    <property type="nucleotide sequence ID" value="NZ_AMSG01000018.1"/>
</dbReference>
<dbReference type="PANTHER" id="PTHR24567:SF26">
    <property type="entry name" value="REGULATORY PROTEIN YEIL"/>
    <property type="match status" value="1"/>
</dbReference>
<dbReference type="InterPro" id="IPR014710">
    <property type="entry name" value="RmlC-like_jellyroll"/>
</dbReference>
<keyword evidence="2" id="KW-0238">DNA-binding</keyword>
<evidence type="ECO:0000256" key="2">
    <source>
        <dbReference type="ARBA" id="ARBA00023125"/>
    </source>
</evidence>
<feature type="domain" description="Cyclic nucleotide-binding" evidence="4">
    <location>
        <begin position="19"/>
        <end position="115"/>
    </location>
</feature>
<dbReference type="GO" id="GO:0003677">
    <property type="term" value="F:DNA binding"/>
    <property type="evidence" value="ECO:0007669"/>
    <property type="project" value="UniProtKB-KW"/>
</dbReference>
<dbReference type="SUPFAM" id="SSF51206">
    <property type="entry name" value="cAMP-binding domain-like"/>
    <property type="match status" value="1"/>
</dbReference>
<dbReference type="InterPro" id="IPR012318">
    <property type="entry name" value="HTH_CRP"/>
</dbReference>
<dbReference type="InterPro" id="IPR000595">
    <property type="entry name" value="cNMP-bd_dom"/>
</dbReference>
<dbReference type="PANTHER" id="PTHR24567">
    <property type="entry name" value="CRP FAMILY TRANSCRIPTIONAL REGULATORY PROTEIN"/>
    <property type="match status" value="1"/>
</dbReference>
<dbReference type="eggNOG" id="COG0664">
    <property type="taxonomic scope" value="Bacteria"/>
</dbReference>
<dbReference type="PROSITE" id="PS50042">
    <property type="entry name" value="CNMP_BINDING_3"/>
    <property type="match status" value="1"/>
</dbReference>
<evidence type="ECO:0000313" key="7">
    <source>
        <dbReference type="Proteomes" id="UP000007364"/>
    </source>
</evidence>
<evidence type="ECO:0000256" key="3">
    <source>
        <dbReference type="ARBA" id="ARBA00023163"/>
    </source>
</evidence>